<dbReference type="OrthoDB" id="2576311at2759"/>
<feature type="chain" id="PRO_5007861056" description="Transmembrane protein" evidence="3">
    <location>
        <begin position="18"/>
        <end position="342"/>
    </location>
</feature>
<dbReference type="AlphaFoldDB" id="A0A165KRW6"/>
<dbReference type="EMBL" id="KV425938">
    <property type="protein sequence ID" value="KZV96771.1"/>
    <property type="molecule type" value="Genomic_DNA"/>
</dbReference>
<keyword evidence="3" id="KW-0732">Signal</keyword>
<keyword evidence="2" id="KW-1133">Transmembrane helix</keyword>
<evidence type="ECO:0000256" key="3">
    <source>
        <dbReference type="SAM" id="SignalP"/>
    </source>
</evidence>
<feature type="signal peptide" evidence="3">
    <location>
        <begin position="1"/>
        <end position="17"/>
    </location>
</feature>
<sequence length="342" mass="36363">MRAAGIVVLVLLGHARAQFTSAVCTSGYEWMYNTLEQSPCVVGSYLQGACIDSVFNISALPAGQHYVGPQDPRLSTPCACSTVTYALVSGCAACQGADITQEQKWSNWRYNCSQADVSNGTFTHRFSNKTRIPAWAFVNVYDADTFELAPARILANSSQPDIGPDGPITSGKSKKGGVNIGAIVGGVIGGLAFIGIVAAVVVYLCLRHRRRMDRPAYAPSMTQQQGFLAPPDHTQEPTTPYSLSSERMSQNLYGSDPHLGPNAVMGRTSMSFGSPTTTSQTFTPPPHPGSNGTPAPGYSSAPPPHGYSLAPLQIPYTQPSPPHVPQAQYAQQQHGYTGVAEL</sequence>
<evidence type="ECO:0000256" key="2">
    <source>
        <dbReference type="SAM" id="Phobius"/>
    </source>
</evidence>
<feature type="region of interest" description="Disordered" evidence="1">
    <location>
        <begin position="224"/>
        <end position="342"/>
    </location>
</feature>
<dbReference type="InParanoid" id="A0A165KRW6"/>
<organism evidence="4 5">
    <name type="scientific">Exidia glandulosa HHB12029</name>
    <dbReference type="NCBI Taxonomy" id="1314781"/>
    <lineage>
        <taxon>Eukaryota</taxon>
        <taxon>Fungi</taxon>
        <taxon>Dikarya</taxon>
        <taxon>Basidiomycota</taxon>
        <taxon>Agaricomycotina</taxon>
        <taxon>Agaricomycetes</taxon>
        <taxon>Auriculariales</taxon>
        <taxon>Exidiaceae</taxon>
        <taxon>Exidia</taxon>
    </lineage>
</organism>
<keyword evidence="2" id="KW-0812">Transmembrane</keyword>
<evidence type="ECO:0000256" key="1">
    <source>
        <dbReference type="SAM" id="MobiDB-lite"/>
    </source>
</evidence>
<evidence type="ECO:0008006" key="6">
    <source>
        <dbReference type="Google" id="ProtNLM"/>
    </source>
</evidence>
<feature type="transmembrane region" description="Helical" evidence="2">
    <location>
        <begin position="180"/>
        <end position="206"/>
    </location>
</feature>
<name>A0A165KRW6_EXIGL</name>
<feature type="compositionally biased region" description="Polar residues" evidence="1">
    <location>
        <begin position="236"/>
        <end position="253"/>
    </location>
</feature>
<keyword evidence="5" id="KW-1185">Reference proteome</keyword>
<reference evidence="4 5" key="1">
    <citation type="journal article" date="2016" name="Mol. Biol. Evol.">
        <title>Comparative Genomics of Early-Diverging Mushroom-Forming Fungi Provides Insights into the Origins of Lignocellulose Decay Capabilities.</title>
        <authorList>
            <person name="Nagy L.G."/>
            <person name="Riley R."/>
            <person name="Tritt A."/>
            <person name="Adam C."/>
            <person name="Daum C."/>
            <person name="Floudas D."/>
            <person name="Sun H."/>
            <person name="Yadav J.S."/>
            <person name="Pangilinan J."/>
            <person name="Larsson K.H."/>
            <person name="Matsuura K."/>
            <person name="Barry K."/>
            <person name="Labutti K."/>
            <person name="Kuo R."/>
            <person name="Ohm R.A."/>
            <person name="Bhattacharya S.S."/>
            <person name="Shirouzu T."/>
            <person name="Yoshinaga Y."/>
            <person name="Martin F.M."/>
            <person name="Grigoriev I.V."/>
            <person name="Hibbett D.S."/>
        </authorList>
    </citation>
    <scope>NUCLEOTIDE SEQUENCE [LARGE SCALE GENOMIC DNA]</scope>
    <source>
        <strain evidence="4 5">HHB12029</strain>
    </source>
</reference>
<accession>A0A165KRW6</accession>
<proteinExistence type="predicted"/>
<evidence type="ECO:0000313" key="4">
    <source>
        <dbReference type="EMBL" id="KZV96771.1"/>
    </source>
</evidence>
<evidence type="ECO:0000313" key="5">
    <source>
        <dbReference type="Proteomes" id="UP000077266"/>
    </source>
</evidence>
<dbReference type="STRING" id="1314781.A0A165KRW6"/>
<gene>
    <name evidence="4" type="ORF">EXIGLDRAFT_732331</name>
</gene>
<protein>
    <recommendedName>
        <fullName evidence="6">Transmembrane protein</fullName>
    </recommendedName>
</protein>
<dbReference type="Proteomes" id="UP000077266">
    <property type="component" value="Unassembled WGS sequence"/>
</dbReference>
<keyword evidence="2" id="KW-0472">Membrane</keyword>